<dbReference type="Proteomes" id="UP000085678">
    <property type="component" value="Unplaced"/>
</dbReference>
<evidence type="ECO:0000313" key="2">
    <source>
        <dbReference type="Proteomes" id="UP000085678"/>
    </source>
</evidence>
<sequence length="391" mass="45575">MYGKDDFVFFLDDDDAEWAEILESSFDLDDDEGDFVPEPVPKKRKKNKSKPALSPGRKSDLTRFKFEEVVFMLVLVGIQEVIDNQIYSITKTGRSVIAVLSAFKSKLVCLPEWFRDFLWEAVTAGDREALPSRQKDKVWTKFHKLRTSPDFTTKGMDFLRNTSEHSDCDELTTRQAFQVLVRSSFDRVIKYREDMDRKKMSVTKSKMTDSEQQALRYVAGYMCQKLSKKCELKSLQYAAIIKTWFRKGKPSSDGAAYLKVSRQWTEMVDRGGLCHVNDILFLFVRLLEEVVREVFSEENTFFYHNHGDLREGIMNLALQNKALMNYWEELTAGESDKLKMDLFGMFVKLYITIRGHSFRRQLIEKYQESVSASTKEKGLRKSLKRKSRITV</sequence>
<dbReference type="GeneID" id="106173704"/>
<reference evidence="3" key="1">
    <citation type="submission" date="2025-08" db="UniProtKB">
        <authorList>
            <consortium name="RefSeq"/>
        </authorList>
    </citation>
    <scope>IDENTIFICATION</scope>
    <source>
        <tissue evidence="3">Gonads</tissue>
    </source>
</reference>
<feature type="region of interest" description="Disordered" evidence="1">
    <location>
        <begin position="28"/>
        <end position="57"/>
    </location>
</feature>
<organism evidence="2 3">
    <name type="scientific">Lingula anatina</name>
    <name type="common">Brachiopod</name>
    <name type="synonym">Lingula unguis</name>
    <dbReference type="NCBI Taxonomy" id="7574"/>
    <lineage>
        <taxon>Eukaryota</taxon>
        <taxon>Metazoa</taxon>
        <taxon>Spiralia</taxon>
        <taxon>Lophotrochozoa</taxon>
        <taxon>Brachiopoda</taxon>
        <taxon>Linguliformea</taxon>
        <taxon>Lingulata</taxon>
        <taxon>Lingulida</taxon>
        <taxon>Linguloidea</taxon>
        <taxon>Lingulidae</taxon>
        <taxon>Lingula</taxon>
    </lineage>
</organism>
<evidence type="ECO:0000313" key="3">
    <source>
        <dbReference type="RefSeq" id="XP_013410367.1"/>
    </source>
</evidence>
<dbReference type="InParanoid" id="A0A1S3JJ03"/>
<protein>
    <submittedName>
        <fullName evidence="3">Uncharacterized protein LOC106173704</fullName>
    </submittedName>
</protein>
<dbReference type="OrthoDB" id="6096421at2759"/>
<keyword evidence="2" id="KW-1185">Reference proteome</keyword>
<gene>
    <name evidence="3" type="primary">LOC106173704</name>
</gene>
<dbReference type="RefSeq" id="XP_013410367.1">
    <property type="nucleotide sequence ID" value="XM_013554913.2"/>
</dbReference>
<accession>A0A1S3JJ03</accession>
<name>A0A1S3JJ03_LINAN</name>
<dbReference type="KEGG" id="lak:106173704"/>
<proteinExistence type="predicted"/>
<evidence type="ECO:0000256" key="1">
    <source>
        <dbReference type="SAM" id="MobiDB-lite"/>
    </source>
</evidence>
<dbReference type="AlphaFoldDB" id="A0A1S3JJ03"/>